<feature type="transmembrane region" description="Helical" evidence="15">
    <location>
        <begin position="143"/>
        <end position="160"/>
    </location>
</feature>
<dbReference type="PANTHER" id="PTHR36570">
    <property type="entry name" value="DISULFIDE BOND FORMATION PROTEIN B"/>
    <property type="match status" value="1"/>
</dbReference>
<evidence type="ECO:0000256" key="8">
    <source>
        <dbReference type="ARBA" id="ARBA00022989"/>
    </source>
</evidence>
<feature type="topological domain" description="Periplasmic" evidence="14">
    <location>
        <begin position="27"/>
        <end position="44"/>
    </location>
</feature>
<comment type="subcellular location">
    <subcellularLocation>
        <location evidence="1">Cell inner membrane</location>
        <topology evidence="1">Multi-pass membrane protein</topology>
    </subcellularLocation>
    <subcellularLocation>
        <location evidence="14">Cell membrane</location>
        <topology evidence="14">Multi-pass membrane protein</topology>
    </subcellularLocation>
</comment>
<dbReference type="Gene3D" id="1.20.1550.10">
    <property type="entry name" value="DsbB-like"/>
    <property type="match status" value="1"/>
</dbReference>
<feature type="topological domain" description="Cytoplasmic" evidence="14">
    <location>
        <begin position="1"/>
        <end position="9"/>
    </location>
</feature>
<sequence>MLHVSSRTLFLVAFLGTVLIMLGALYLEHGVGLEPCPLCILQRLAVIGFGLVCLVAAIHGPARTGQRVYAALALLMAGAGAGVAGRQIWLQQVPADELPACLPSLDYMLEALPFQEVISLMLHGSADCAKVTWTLFGISIPEWSLLAFIGMILFSLYLLLRRR</sequence>
<comment type="function">
    <text evidence="14">Required for disulfide bond formation in some periplasmic proteins. Acts by oxidizing the DsbA protein.</text>
</comment>
<evidence type="ECO:0000256" key="10">
    <source>
        <dbReference type="ARBA" id="ARBA00023136"/>
    </source>
</evidence>
<keyword evidence="5" id="KW-0997">Cell inner membrane</keyword>
<keyword evidence="10 14" id="KW-0472">Membrane</keyword>
<evidence type="ECO:0000313" key="16">
    <source>
        <dbReference type="EMBL" id="KHO63923.1"/>
    </source>
</evidence>
<dbReference type="EMBL" id="JTAK01000006">
    <property type="protein sequence ID" value="KHO63923.1"/>
    <property type="molecule type" value="Genomic_DNA"/>
</dbReference>
<comment type="caution">
    <text evidence="14">Lacks conserved residue(s) required for the propagation of feature annotation.</text>
</comment>
<evidence type="ECO:0000256" key="4">
    <source>
        <dbReference type="ARBA" id="ARBA00022475"/>
    </source>
</evidence>
<name>A0A0B3BHG2_9PSED</name>
<dbReference type="InterPro" id="IPR023380">
    <property type="entry name" value="DsbB-like_sf"/>
</dbReference>
<evidence type="ECO:0000256" key="3">
    <source>
        <dbReference type="ARBA" id="ARBA00022448"/>
    </source>
</evidence>
<dbReference type="Pfam" id="PF02600">
    <property type="entry name" value="DsbB"/>
    <property type="match status" value="1"/>
</dbReference>
<evidence type="ECO:0000256" key="9">
    <source>
        <dbReference type="ARBA" id="ARBA00023002"/>
    </source>
</evidence>
<reference evidence="16 18" key="1">
    <citation type="submission" date="2014-11" db="EMBL/GenBank/DDBJ databases">
        <title>Genome sequence of Pseudomonas tuomuerensis JCM 14085.</title>
        <authorList>
            <person name="Shin S.-K."/>
            <person name="Yi H."/>
        </authorList>
    </citation>
    <scope>NUCLEOTIDE SEQUENCE [LARGE SCALE GENOMIC DNA]</scope>
    <source>
        <strain evidence="16 18">JCM 14085</strain>
    </source>
</reference>
<dbReference type="PANTHER" id="PTHR36570:SF3">
    <property type="entry name" value="DISULFIDE BOND FORMATION PROTEIN B"/>
    <property type="match status" value="1"/>
</dbReference>
<feature type="transmembrane region" description="Helical" evidence="15">
    <location>
        <begin position="70"/>
        <end position="89"/>
    </location>
</feature>
<dbReference type="GO" id="GO:0015035">
    <property type="term" value="F:protein-disulfide reductase activity"/>
    <property type="evidence" value="ECO:0007669"/>
    <property type="project" value="UniProtKB-UniRule"/>
</dbReference>
<reference evidence="17 19" key="2">
    <citation type="submission" date="2017-01" db="EMBL/GenBank/DDBJ databases">
        <authorList>
            <person name="Mah S.A."/>
            <person name="Swanson W.J."/>
            <person name="Moy G.W."/>
            <person name="Vacquier V.D."/>
        </authorList>
    </citation>
    <scope>NUCLEOTIDE SEQUENCE [LARGE SCALE GENOMIC DNA]</scope>
    <source>
        <strain evidence="17 19">ATCC 29606</strain>
    </source>
</reference>
<keyword evidence="11 14" id="KW-1015">Disulfide bond</keyword>
<evidence type="ECO:0000256" key="5">
    <source>
        <dbReference type="ARBA" id="ARBA00022519"/>
    </source>
</evidence>
<dbReference type="InterPro" id="IPR022920">
    <property type="entry name" value="Disulphide_bond_form_DsbB"/>
</dbReference>
<feature type="disulfide bond" description="Redox-active" evidence="14">
    <location>
        <begin position="36"/>
        <end position="39"/>
    </location>
</feature>
<feature type="transmembrane region" description="Helical" evidence="15">
    <location>
        <begin position="9"/>
        <end position="28"/>
    </location>
</feature>
<gene>
    <name evidence="14" type="primary">dsbB</name>
    <name evidence="16" type="ORF">PT85_15695</name>
    <name evidence="17" type="ORF">SAMN05421672_11668</name>
</gene>
<evidence type="ECO:0000256" key="2">
    <source>
        <dbReference type="ARBA" id="ARBA00008823"/>
    </source>
</evidence>
<comment type="similarity">
    <text evidence="2 14">Belongs to the DsbB family.</text>
</comment>
<evidence type="ECO:0000256" key="12">
    <source>
        <dbReference type="ARBA" id="ARBA00023186"/>
    </source>
</evidence>
<evidence type="ECO:0000256" key="14">
    <source>
        <dbReference type="HAMAP-Rule" id="MF_00286"/>
    </source>
</evidence>
<dbReference type="EMBL" id="FTMC01000016">
    <property type="protein sequence ID" value="SIR19583.1"/>
    <property type="molecule type" value="Genomic_DNA"/>
</dbReference>
<feature type="topological domain" description="Cytoplasmic" evidence="14">
    <location>
        <begin position="62"/>
        <end position="67"/>
    </location>
</feature>
<evidence type="ECO:0000256" key="13">
    <source>
        <dbReference type="ARBA" id="ARBA00023284"/>
    </source>
</evidence>
<keyword evidence="7 14" id="KW-0249">Electron transport</keyword>
<proteinExistence type="inferred from homology"/>
<evidence type="ECO:0000256" key="11">
    <source>
        <dbReference type="ARBA" id="ARBA00023157"/>
    </source>
</evidence>
<dbReference type="HAMAP" id="MF_00286">
    <property type="entry name" value="DsbB"/>
    <property type="match status" value="1"/>
</dbReference>
<dbReference type="InterPro" id="IPR003752">
    <property type="entry name" value="DiS_bond_form_DsbB/BdbC"/>
</dbReference>
<dbReference type="Proteomes" id="UP000030980">
    <property type="component" value="Unassembled WGS sequence"/>
</dbReference>
<dbReference type="AlphaFoldDB" id="A0A0B3BHG2"/>
<evidence type="ECO:0000256" key="15">
    <source>
        <dbReference type="SAM" id="Phobius"/>
    </source>
</evidence>
<keyword evidence="12 14" id="KW-0143">Chaperone</keyword>
<protein>
    <recommendedName>
        <fullName evidence="14">Disulfide bond formation protein B</fullName>
    </recommendedName>
    <alternativeName>
        <fullName evidence="14">Disulfide oxidoreductase</fullName>
    </alternativeName>
</protein>
<organism evidence="16 18">
    <name type="scientific">Pseudomonas flexibilis</name>
    <dbReference type="NCBI Taxonomy" id="706570"/>
    <lineage>
        <taxon>Bacteria</taxon>
        <taxon>Pseudomonadati</taxon>
        <taxon>Pseudomonadota</taxon>
        <taxon>Gammaproteobacteria</taxon>
        <taxon>Pseudomonadales</taxon>
        <taxon>Pseudomonadaceae</taxon>
        <taxon>Pseudomonas</taxon>
    </lineage>
</organism>
<evidence type="ECO:0000313" key="19">
    <source>
        <dbReference type="Proteomes" id="UP000186079"/>
    </source>
</evidence>
<keyword evidence="13 14" id="KW-0676">Redox-active center</keyword>
<keyword evidence="9 14" id="KW-0560">Oxidoreductase</keyword>
<dbReference type="GO" id="GO:0009055">
    <property type="term" value="F:electron transfer activity"/>
    <property type="evidence" value="ECO:0007669"/>
    <property type="project" value="UniProtKB-UniRule"/>
</dbReference>
<dbReference type="OrthoDB" id="3711263at2"/>
<accession>A0A0B2DBJ5</accession>
<evidence type="ECO:0000256" key="7">
    <source>
        <dbReference type="ARBA" id="ARBA00022982"/>
    </source>
</evidence>
<evidence type="ECO:0000256" key="1">
    <source>
        <dbReference type="ARBA" id="ARBA00004429"/>
    </source>
</evidence>
<dbReference type="PATRIC" id="fig|706570.3.peg.809"/>
<keyword evidence="8 14" id="KW-1133">Transmembrane helix</keyword>
<dbReference type="GO" id="GO:0006457">
    <property type="term" value="P:protein folding"/>
    <property type="evidence" value="ECO:0007669"/>
    <property type="project" value="InterPro"/>
</dbReference>
<dbReference type="SUPFAM" id="SSF158442">
    <property type="entry name" value="DsbB-like"/>
    <property type="match status" value="1"/>
</dbReference>
<keyword evidence="6 14" id="KW-0812">Transmembrane</keyword>
<feature type="transmembrane region" description="Helical" evidence="15">
    <location>
        <begin position="40"/>
        <end position="58"/>
    </location>
</feature>
<keyword evidence="4 14" id="KW-1003">Cell membrane</keyword>
<feature type="topological domain" description="Cytoplasmic" evidence="14">
    <location>
        <begin position="162"/>
        <end position="163"/>
    </location>
</feature>
<keyword evidence="3 14" id="KW-0813">Transport</keyword>
<evidence type="ECO:0000313" key="17">
    <source>
        <dbReference type="EMBL" id="SIR19583.1"/>
    </source>
</evidence>
<dbReference type="RefSeq" id="WP_027589265.1">
    <property type="nucleotide sequence ID" value="NZ_FMUP01000004.1"/>
</dbReference>
<accession>A0A0B3BHG2</accession>
<evidence type="ECO:0000256" key="6">
    <source>
        <dbReference type="ARBA" id="ARBA00022692"/>
    </source>
</evidence>
<dbReference type="InterPro" id="IPR050183">
    <property type="entry name" value="DsbB"/>
</dbReference>
<dbReference type="Proteomes" id="UP000186079">
    <property type="component" value="Unassembled WGS sequence"/>
</dbReference>
<evidence type="ECO:0000313" key="18">
    <source>
        <dbReference type="Proteomes" id="UP000030980"/>
    </source>
</evidence>
<dbReference type="STRING" id="706570.PT85_15695"/>
<dbReference type="GO" id="GO:0005886">
    <property type="term" value="C:plasma membrane"/>
    <property type="evidence" value="ECO:0007669"/>
    <property type="project" value="UniProtKB-SubCell"/>
</dbReference>
<keyword evidence="18" id="KW-1185">Reference proteome</keyword>